<evidence type="ECO:0000313" key="3">
    <source>
        <dbReference type="EMBL" id="ETX06818.1"/>
    </source>
</evidence>
<dbReference type="Proteomes" id="UP000019140">
    <property type="component" value="Unassembled WGS sequence"/>
</dbReference>
<keyword evidence="4" id="KW-1185">Reference proteome</keyword>
<dbReference type="CDD" id="cd06260">
    <property type="entry name" value="DUF820-like"/>
    <property type="match status" value="1"/>
</dbReference>
<dbReference type="HOGENOM" id="CLU_075279_0_1_7"/>
<feature type="domain" description="Putative restriction endonuclease" evidence="2">
    <location>
        <begin position="48"/>
        <end position="164"/>
    </location>
</feature>
<dbReference type="Gene3D" id="3.90.1570.10">
    <property type="entry name" value="tt1808, chain A"/>
    <property type="match status" value="1"/>
</dbReference>
<dbReference type="InterPro" id="IPR011335">
    <property type="entry name" value="Restrct_endonuc-II-like"/>
</dbReference>
<gene>
    <name evidence="3" type="ORF">ETSY2_14830</name>
</gene>
<feature type="compositionally biased region" description="Basic and acidic residues" evidence="1">
    <location>
        <begin position="209"/>
        <end position="231"/>
    </location>
</feature>
<comment type="caution">
    <text evidence="3">The sequence shown here is derived from an EMBL/GenBank/DDBJ whole genome shotgun (WGS) entry which is preliminary data.</text>
</comment>
<dbReference type="EMBL" id="AZHX01000593">
    <property type="protein sequence ID" value="ETX06818.1"/>
    <property type="molecule type" value="Genomic_DNA"/>
</dbReference>
<evidence type="ECO:0000313" key="4">
    <source>
        <dbReference type="Proteomes" id="UP000019140"/>
    </source>
</evidence>
<sequence length="267" mass="30620">MVQSVSSLQKAMNYWHAIDKIDYPSSDGLPMAESDFQRKYLTYAVEGLGVYFRDRDDVYVSGNMFIYYEQGNRRAAVAPDVFVVIGTGKHDRTSYFLWQEPKGPDFVMEITSYSTRSEDQGPKRGTYAFIGVQEYWQYDPTGDYLEPQLQGFRLVGRNYEPIPEPPRTDGGLTFHSAVLDLQLRLESSGELRFYDPHSGQPLPWLEEATRARDEAEQARDEAEQARDEAEQARQYAEAMAQREAAERQAAEARIAELEARLRAQEND</sequence>
<feature type="compositionally biased region" description="Low complexity" evidence="1">
    <location>
        <begin position="232"/>
        <end position="242"/>
    </location>
</feature>
<organism evidence="3 4">
    <name type="scientific">Candidatus Entotheonella gemina</name>
    <dbReference type="NCBI Taxonomy" id="1429439"/>
    <lineage>
        <taxon>Bacteria</taxon>
        <taxon>Pseudomonadati</taxon>
        <taxon>Nitrospinota/Tectimicrobiota group</taxon>
        <taxon>Candidatus Tectimicrobiota</taxon>
        <taxon>Candidatus Entotheonellia</taxon>
        <taxon>Candidatus Entotheonellales</taxon>
        <taxon>Candidatus Entotheonellaceae</taxon>
        <taxon>Candidatus Entotheonella</taxon>
    </lineage>
</organism>
<dbReference type="AlphaFoldDB" id="W4M9E9"/>
<reference evidence="3 4" key="1">
    <citation type="journal article" date="2014" name="Nature">
        <title>An environmental bacterial taxon with a large and distinct metabolic repertoire.</title>
        <authorList>
            <person name="Wilson M.C."/>
            <person name="Mori T."/>
            <person name="Ruckert C."/>
            <person name="Uria A.R."/>
            <person name="Helf M.J."/>
            <person name="Takada K."/>
            <person name="Gernert C."/>
            <person name="Steffens U.A."/>
            <person name="Heycke N."/>
            <person name="Schmitt S."/>
            <person name="Rinke C."/>
            <person name="Helfrich E.J."/>
            <person name="Brachmann A.O."/>
            <person name="Gurgui C."/>
            <person name="Wakimoto T."/>
            <person name="Kracht M."/>
            <person name="Crusemann M."/>
            <person name="Hentschel U."/>
            <person name="Abe I."/>
            <person name="Matsunaga S."/>
            <person name="Kalinowski J."/>
            <person name="Takeyama H."/>
            <person name="Piel J."/>
        </authorList>
    </citation>
    <scope>NUCLEOTIDE SEQUENCE [LARGE SCALE GENOMIC DNA]</scope>
    <source>
        <strain evidence="4">TSY2</strain>
    </source>
</reference>
<protein>
    <recommendedName>
        <fullName evidence="2">Putative restriction endonuclease domain-containing protein</fullName>
    </recommendedName>
</protein>
<feature type="region of interest" description="Disordered" evidence="1">
    <location>
        <begin position="209"/>
        <end position="248"/>
    </location>
</feature>
<dbReference type="PANTHER" id="PTHR33352">
    <property type="entry name" value="SLR1095 PROTEIN"/>
    <property type="match status" value="1"/>
</dbReference>
<proteinExistence type="predicted"/>
<accession>W4M9E9</accession>
<evidence type="ECO:0000259" key="2">
    <source>
        <dbReference type="Pfam" id="PF05685"/>
    </source>
</evidence>
<name>W4M9E9_9BACT</name>
<dbReference type="Pfam" id="PF05685">
    <property type="entry name" value="Uma2"/>
    <property type="match status" value="1"/>
</dbReference>
<evidence type="ECO:0000256" key="1">
    <source>
        <dbReference type="SAM" id="MobiDB-lite"/>
    </source>
</evidence>
<dbReference type="PANTHER" id="PTHR33352:SF3">
    <property type="entry name" value="SLR1612 PROTEIN"/>
    <property type="match status" value="1"/>
</dbReference>
<dbReference type="InterPro" id="IPR012296">
    <property type="entry name" value="Nuclease_put_TT1808"/>
</dbReference>
<dbReference type="InterPro" id="IPR008538">
    <property type="entry name" value="Uma2"/>
</dbReference>
<dbReference type="SUPFAM" id="SSF52980">
    <property type="entry name" value="Restriction endonuclease-like"/>
    <property type="match status" value="1"/>
</dbReference>
<dbReference type="PATRIC" id="fig|1429439.4.peg.2527"/>